<dbReference type="GO" id="GO:0016787">
    <property type="term" value="F:hydrolase activity"/>
    <property type="evidence" value="ECO:0007669"/>
    <property type="project" value="UniProtKB-KW"/>
</dbReference>
<dbReference type="Proteomes" id="UP000035681">
    <property type="component" value="Unplaced"/>
</dbReference>
<evidence type="ECO:0000313" key="6">
    <source>
        <dbReference type="WBParaSite" id="TCONS_00016255.p1"/>
    </source>
</evidence>
<dbReference type="AlphaFoldDB" id="A0AAF5DPK2"/>
<dbReference type="GO" id="GO:0006310">
    <property type="term" value="P:DNA recombination"/>
    <property type="evidence" value="ECO:0007669"/>
    <property type="project" value="UniProtKB-KW"/>
</dbReference>
<evidence type="ECO:0000259" key="3">
    <source>
        <dbReference type="Pfam" id="PF05970"/>
    </source>
</evidence>
<dbReference type="Pfam" id="PF05970">
    <property type="entry name" value="PIF1"/>
    <property type="match status" value="1"/>
</dbReference>
<comment type="catalytic activity">
    <reaction evidence="1">
        <text>ATP + H2O = ADP + phosphate + H(+)</text>
        <dbReference type="Rhea" id="RHEA:13065"/>
        <dbReference type="ChEBI" id="CHEBI:15377"/>
        <dbReference type="ChEBI" id="CHEBI:15378"/>
        <dbReference type="ChEBI" id="CHEBI:30616"/>
        <dbReference type="ChEBI" id="CHEBI:43474"/>
        <dbReference type="ChEBI" id="CHEBI:456216"/>
        <dbReference type="EC" id="5.6.2.3"/>
    </reaction>
</comment>
<feature type="domain" description="DNA helicase Pif1-like DEAD-box helicase" evidence="3">
    <location>
        <begin position="16"/>
        <end position="138"/>
    </location>
</feature>
<keyword evidence="1" id="KW-0547">Nucleotide-binding</keyword>
<organism evidence="5 6">
    <name type="scientific">Strongyloides stercoralis</name>
    <name type="common">Threadworm</name>
    <dbReference type="NCBI Taxonomy" id="6248"/>
    <lineage>
        <taxon>Eukaryota</taxon>
        <taxon>Metazoa</taxon>
        <taxon>Ecdysozoa</taxon>
        <taxon>Nematoda</taxon>
        <taxon>Chromadorea</taxon>
        <taxon>Rhabditida</taxon>
        <taxon>Tylenchina</taxon>
        <taxon>Panagrolaimomorpha</taxon>
        <taxon>Strongyloidoidea</taxon>
        <taxon>Strongyloididae</taxon>
        <taxon>Strongyloides</taxon>
    </lineage>
</organism>
<evidence type="ECO:0000256" key="2">
    <source>
        <dbReference type="SAM" id="Phobius"/>
    </source>
</evidence>
<feature type="transmembrane region" description="Helical" evidence="2">
    <location>
        <begin position="417"/>
        <end position="440"/>
    </location>
</feature>
<dbReference type="GO" id="GO:0000723">
    <property type="term" value="P:telomere maintenance"/>
    <property type="evidence" value="ECO:0007669"/>
    <property type="project" value="InterPro"/>
</dbReference>
<dbReference type="SUPFAM" id="SSF52540">
    <property type="entry name" value="P-loop containing nucleoside triphosphate hydrolases"/>
    <property type="match status" value="1"/>
</dbReference>
<dbReference type="PANTHER" id="PTHR10492">
    <property type="match status" value="1"/>
</dbReference>
<dbReference type="GO" id="GO:0043139">
    <property type="term" value="F:5'-3' DNA helicase activity"/>
    <property type="evidence" value="ECO:0007669"/>
    <property type="project" value="UniProtKB-EC"/>
</dbReference>
<comment type="cofactor">
    <cofactor evidence="1">
        <name>Mg(2+)</name>
        <dbReference type="ChEBI" id="CHEBI:18420"/>
    </cofactor>
</comment>
<dbReference type="InterPro" id="IPR010285">
    <property type="entry name" value="DNA_helicase_pif1-like_DEAD"/>
</dbReference>
<protein>
    <recommendedName>
        <fullName evidence="1">ATP-dependent DNA helicase</fullName>
        <ecNumber evidence="1">5.6.2.3</ecNumber>
    </recommendedName>
</protein>
<dbReference type="InterPro" id="IPR027417">
    <property type="entry name" value="P-loop_NTPase"/>
</dbReference>
<evidence type="ECO:0000259" key="4">
    <source>
        <dbReference type="Pfam" id="PF21530"/>
    </source>
</evidence>
<dbReference type="Gene3D" id="3.40.50.300">
    <property type="entry name" value="P-loop containing nucleotide triphosphate hydrolases"/>
    <property type="match status" value="1"/>
</dbReference>
<dbReference type="PANTHER" id="PTHR10492:SF57">
    <property type="entry name" value="ATP-DEPENDENT DNA HELICASE"/>
    <property type="match status" value="1"/>
</dbReference>
<keyword evidence="2" id="KW-0812">Transmembrane</keyword>
<evidence type="ECO:0000313" key="5">
    <source>
        <dbReference type="Proteomes" id="UP000035681"/>
    </source>
</evidence>
<dbReference type="GO" id="GO:0005524">
    <property type="term" value="F:ATP binding"/>
    <property type="evidence" value="ECO:0007669"/>
    <property type="project" value="UniProtKB-KW"/>
</dbReference>
<feature type="domain" description="DNA helicase Pif1-like 2B" evidence="4">
    <location>
        <begin position="182"/>
        <end position="224"/>
    </location>
</feature>
<keyword evidence="2" id="KW-0472">Membrane</keyword>
<keyword evidence="1" id="KW-0347">Helicase</keyword>
<proteinExistence type="inferred from homology"/>
<keyword evidence="1" id="KW-0067">ATP-binding</keyword>
<keyword evidence="1" id="KW-0233">DNA recombination</keyword>
<reference evidence="6" key="1">
    <citation type="submission" date="2024-02" db="UniProtKB">
        <authorList>
            <consortium name="WormBaseParasite"/>
        </authorList>
    </citation>
    <scope>IDENTIFICATION</scope>
</reference>
<accession>A0AAF5DPK2</accession>
<sequence>KIKFYIHLSKCHKVKKIRRMHDSDRYRLRNACAIFINEISMLSSKQLNYFDLSFRSNLKNYNYPFGGKLVVLGEDFRQCLPIFENATRGELISSTILSSNYFTHSNQVKKINLYENMRTENGEKEFAQFLLQIGNGEKYDSSISYPLNGRMDNHRFITIPEKLIFEGDNVQFIEEIFGITTDLLNTFTSSEYPEHNLTIAKRCILICLRNLNIKEGLCNGTRMVYIETIESLDKMKKLLKYKALDGSKPFLIPQILHTPVDLKISISCKTWILDKHWIILGFVDDVGIFAHGQLYVALSRAKSSSSIKVKWNYTQSPNKKRKLKNVIIKSIIDLFLNPLEQLPLPQDMPDIEINDNKNNDEENYNSVFVKMMEWRIANAASKPSTVDLMINFKMLTTIIMTIISTRYLHKNFNNTNIFIIFLLFSPIIFYFYPFLGYILMCPKYGKWGVEPAKAARGAKPH</sequence>
<dbReference type="WBParaSite" id="TCONS_00016255.p1">
    <property type="protein sequence ID" value="TCONS_00016255.p1"/>
    <property type="gene ID" value="XLOC_010789"/>
</dbReference>
<comment type="similarity">
    <text evidence="1">Belongs to the helicase family.</text>
</comment>
<keyword evidence="1" id="KW-0227">DNA damage</keyword>
<keyword evidence="1" id="KW-0378">Hydrolase</keyword>
<keyword evidence="1" id="KW-0234">DNA repair</keyword>
<keyword evidence="5" id="KW-1185">Reference proteome</keyword>
<dbReference type="InterPro" id="IPR049163">
    <property type="entry name" value="Pif1-like_2B_dom"/>
</dbReference>
<name>A0AAF5DPK2_STRER</name>
<dbReference type="GO" id="GO:0006281">
    <property type="term" value="P:DNA repair"/>
    <property type="evidence" value="ECO:0007669"/>
    <property type="project" value="UniProtKB-KW"/>
</dbReference>
<dbReference type="EC" id="5.6.2.3" evidence="1"/>
<evidence type="ECO:0000256" key="1">
    <source>
        <dbReference type="RuleBase" id="RU363044"/>
    </source>
</evidence>
<dbReference type="Pfam" id="PF21530">
    <property type="entry name" value="Pif1_2B_dom"/>
    <property type="match status" value="1"/>
</dbReference>
<keyword evidence="2" id="KW-1133">Transmembrane helix</keyword>